<evidence type="ECO:0000256" key="8">
    <source>
        <dbReference type="SAM" id="Phobius"/>
    </source>
</evidence>
<dbReference type="GO" id="GO:0022857">
    <property type="term" value="F:transmembrane transporter activity"/>
    <property type="evidence" value="ECO:0007669"/>
    <property type="project" value="InterPro"/>
</dbReference>
<keyword evidence="11" id="KW-1185">Reference proteome</keyword>
<organism evidence="10 11">
    <name type="scientific">Halogeometricum pallidum JCM 14848</name>
    <dbReference type="NCBI Taxonomy" id="1227487"/>
    <lineage>
        <taxon>Archaea</taxon>
        <taxon>Methanobacteriati</taxon>
        <taxon>Methanobacteriota</taxon>
        <taxon>Stenosarchaea group</taxon>
        <taxon>Halobacteria</taxon>
        <taxon>Halobacteriales</taxon>
        <taxon>Haloferacaceae</taxon>
        <taxon>Halogeometricum</taxon>
    </lineage>
</organism>
<name>M0CUI5_HALPD</name>
<feature type="domain" description="SSD" evidence="9">
    <location>
        <begin position="307"/>
        <end position="433"/>
    </location>
</feature>
<dbReference type="eggNOG" id="arCOG02174">
    <property type="taxonomic scope" value="Archaea"/>
</dbReference>
<feature type="non-terminal residue" evidence="10">
    <location>
        <position position="1"/>
    </location>
</feature>
<keyword evidence="3" id="KW-1003">Cell membrane</keyword>
<keyword evidence="5 8" id="KW-1133">Transmembrane helix</keyword>
<accession>M0CUI5</accession>
<comment type="subcellular location">
    <subcellularLocation>
        <location evidence="1">Cell membrane</location>
        <topology evidence="1">Multi-pass membrane protein</topology>
    </subcellularLocation>
</comment>
<evidence type="ECO:0000256" key="7">
    <source>
        <dbReference type="SAM" id="MobiDB-lite"/>
    </source>
</evidence>
<feature type="transmembrane region" description="Helical" evidence="8">
    <location>
        <begin position="376"/>
        <end position="402"/>
    </location>
</feature>
<evidence type="ECO:0000313" key="10">
    <source>
        <dbReference type="EMBL" id="ELZ26057.1"/>
    </source>
</evidence>
<protein>
    <submittedName>
        <fullName evidence="10">Rnd superfamily exporter</fullName>
    </submittedName>
</protein>
<keyword evidence="6 8" id="KW-0472">Membrane</keyword>
<dbReference type="PATRIC" id="fig|1227487.5.peg.4019"/>
<evidence type="ECO:0000256" key="5">
    <source>
        <dbReference type="ARBA" id="ARBA00022989"/>
    </source>
</evidence>
<feature type="transmembrane region" description="Helical" evidence="8">
    <location>
        <begin position="308"/>
        <end position="329"/>
    </location>
</feature>
<dbReference type="Pfam" id="PF03176">
    <property type="entry name" value="MMPL"/>
    <property type="match status" value="1"/>
</dbReference>
<dbReference type="SUPFAM" id="SSF82866">
    <property type="entry name" value="Multidrug efflux transporter AcrB transmembrane domain"/>
    <property type="match status" value="1"/>
</dbReference>
<proteinExistence type="inferred from homology"/>
<evidence type="ECO:0000256" key="3">
    <source>
        <dbReference type="ARBA" id="ARBA00022475"/>
    </source>
</evidence>
<comment type="caution">
    <text evidence="10">The sequence shown here is derived from an EMBL/GenBank/DDBJ whole genome shotgun (WGS) entry which is preliminary data.</text>
</comment>
<dbReference type="InterPro" id="IPR004869">
    <property type="entry name" value="MMPL_dom"/>
</dbReference>
<feature type="compositionally biased region" description="Basic and acidic residues" evidence="7">
    <location>
        <begin position="462"/>
        <end position="477"/>
    </location>
</feature>
<feature type="transmembrane region" description="Helical" evidence="8">
    <location>
        <begin position="279"/>
        <end position="301"/>
    </location>
</feature>
<evidence type="ECO:0000256" key="4">
    <source>
        <dbReference type="ARBA" id="ARBA00022692"/>
    </source>
</evidence>
<dbReference type="InParanoid" id="M0CUI5"/>
<evidence type="ECO:0000256" key="1">
    <source>
        <dbReference type="ARBA" id="ARBA00004651"/>
    </source>
</evidence>
<dbReference type="PANTHER" id="PTHR33406">
    <property type="entry name" value="MEMBRANE PROTEIN MJ1562-RELATED"/>
    <property type="match status" value="1"/>
</dbReference>
<evidence type="ECO:0000259" key="9">
    <source>
        <dbReference type="PROSITE" id="PS50156"/>
    </source>
</evidence>
<dbReference type="PANTHER" id="PTHR33406:SF6">
    <property type="entry name" value="MEMBRANE PROTEIN YDGH-RELATED"/>
    <property type="match status" value="1"/>
</dbReference>
<dbReference type="GO" id="GO:0005886">
    <property type="term" value="C:plasma membrane"/>
    <property type="evidence" value="ECO:0007669"/>
    <property type="project" value="UniProtKB-SubCell"/>
</dbReference>
<gene>
    <name evidence="10" type="ORF">C474_20191</name>
</gene>
<dbReference type="PROSITE" id="PS50156">
    <property type="entry name" value="SSD"/>
    <property type="match status" value="1"/>
</dbReference>
<sequence length="477" mass="50965">FTFLIFGVFLPAAKVWMDRRKESWPIPTFSQKPLGREGSSLGEVLGVGVGIADRIPVLFVLAALLFSAGAAGYATGVDTSFTQEDFLPPEEVPSYLRSLPEPFAPSDYSVVATLNFLEERFTSSQGGSVTIYVERPMEQDSALEEIHRAGEDPPDSFVVTDGRAESTSVVTVIRDYAEQDPEFARLVARNDANDNGIPDDDLGEIYDYLETSPASSQVDRYLAEDHRSARVVYTVSADVADAEATEDGEQMAERFRYEAVATGDIVVFQAVSDLIFNSAVTSLALALGGTVVFLVFSYWLLDGLPSIALANLLPIVVSVAGVAATMRLLGISFNAFTATILSLTIGLGIDYSVHVVHRFVDERKGADLHTALRRTVVGTGGALMGSMFTTAFGIGVLVLSLLSVLGQFGVLTAVSIVYSFLTSLVILPSALVIWDRFANESPDVPMGGAPAGADADADSGSDSDRLATDGGRNREGR</sequence>
<evidence type="ECO:0000256" key="2">
    <source>
        <dbReference type="ARBA" id="ARBA00010157"/>
    </source>
</evidence>
<reference evidence="10 11" key="1">
    <citation type="journal article" date="2014" name="PLoS Genet.">
        <title>Phylogenetically driven sequencing of extremely halophilic archaea reveals strategies for static and dynamic osmo-response.</title>
        <authorList>
            <person name="Becker E.A."/>
            <person name="Seitzer P.M."/>
            <person name="Tritt A."/>
            <person name="Larsen D."/>
            <person name="Krusor M."/>
            <person name="Yao A.I."/>
            <person name="Wu D."/>
            <person name="Madern D."/>
            <person name="Eisen J.A."/>
            <person name="Darling A.E."/>
            <person name="Facciotti M.T."/>
        </authorList>
    </citation>
    <scope>NUCLEOTIDE SEQUENCE [LARGE SCALE GENOMIC DNA]</scope>
    <source>
        <strain evidence="10 11">JCM 14848</strain>
    </source>
</reference>
<dbReference type="InterPro" id="IPR000731">
    <property type="entry name" value="SSD"/>
</dbReference>
<evidence type="ECO:0000313" key="11">
    <source>
        <dbReference type="Proteomes" id="UP000011513"/>
    </source>
</evidence>
<feature type="transmembrane region" description="Helical" evidence="8">
    <location>
        <begin position="335"/>
        <end position="356"/>
    </location>
</feature>
<keyword evidence="4 8" id="KW-0812">Transmembrane</keyword>
<dbReference type="RefSeq" id="WP_008389970.1">
    <property type="nucleotide sequence ID" value="NZ_AOIV01000045.1"/>
</dbReference>
<dbReference type="OrthoDB" id="282184at2157"/>
<evidence type="ECO:0000256" key="6">
    <source>
        <dbReference type="ARBA" id="ARBA00023136"/>
    </source>
</evidence>
<feature type="transmembrane region" description="Helical" evidence="8">
    <location>
        <begin position="408"/>
        <end position="434"/>
    </location>
</feature>
<comment type="similarity">
    <text evidence="2">Belongs to the resistance-nodulation-cell division (RND) (TC 2.A.6) family. MmpL subfamily.</text>
</comment>
<dbReference type="PRINTS" id="PR00702">
    <property type="entry name" value="ACRIFLAVINRP"/>
</dbReference>
<dbReference type="Proteomes" id="UP000011513">
    <property type="component" value="Unassembled WGS sequence"/>
</dbReference>
<dbReference type="EMBL" id="AOIV01000045">
    <property type="protein sequence ID" value="ELZ26057.1"/>
    <property type="molecule type" value="Genomic_DNA"/>
</dbReference>
<dbReference type="InterPro" id="IPR050545">
    <property type="entry name" value="Mycobact_MmpL"/>
</dbReference>
<dbReference type="Gene3D" id="1.20.1640.10">
    <property type="entry name" value="Multidrug efflux transporter AcrB transmembrane domain"/>
    <property type="match status" value="1"/>
</dbReference>
<feature type="region of interest" description="Disordered" evidence="7">
    <location>
        <begin position="445"/>
        <end position="477"/>
    </location>
</feature>
<dbReference type="AlphaFoldDB" id="M0CUI5"/>
<dbReference type="InterPro" id="IPR001036">
    <property type="entry name" value="Acrflvin-R"/>
</dbReference>